<keyword evidence="2" id="KW-1185">Reference proteome</keyword>
<proteinExistence type="predicted"/>
<protein>
    <submittedName>
        <fullName evidence="1">Uncharacterized protein</fullName>
    </submittedName>
</protein>
<dbReference type="EMBL" id="BSOH01000021">
    <property type="protein sequence ID" value="GLR18688.1"/>
    <property type="molecule type" value="Genomic_DNA"/>
</dbReference>
<sequence length="127" mass="15417">MKNKIYINDLHLDHKVWRNQLNFQKEELTFFKNRLEEIVSRWTDDEVLQQVEHFQNSFLVQSNKIDELLHGINIHADNLVAEAKSNPTAIDHVHFDDHTTQRDQIETQWKLYNELKEEYLNFLRKVM</sequence>
<dbReference type="AlphaFoldDB" id="A0AA37WFB8"/>
<name>A0AA37WFB8_9BACT</name>
<gene>
    <name evidence="1" type="ORF">GCM10007940_33040</name>
</gene>
<dbReference type="Proteomes" id="UP001156666">
    <property type="component" value="Unassembled WGS sequence"/>
</dbReference>
<reference evidence="1" key="1">
    <citation type="journal article" date="2014" name="Int. J. Syst. Evol. Microbiol.">
        <title>Complete genome sequence of Corynebacterium casei LMG S-19264T (=DSM 44701T), isolated from a smear-ripened cheese.</title>
        <authorList>
            <consortium name="US DOE Joint Genome Institute (JGI-PGF)"/>
            <person name="Walter F."/>
            <person name="Albersmeier A."/>
            <person name="Kalinowski J."/>
            <person name="Ruckert C."/>
        </authorList>
    </citation>
    <scope>NUCLEOTIDE SEQUENCE</scope>
    <source>
        <strain evidence="1">NBRC 108769</strain>
    </source>
</reference>
<comment type="caution">
    <text evidence="1">The sequence shown here is derived from an EMBL/GenBank/DDBJ whole genome shotgun (WGS) entry which is preliminary data.</text>
</comment>
<dbReference type="RefSeq" id="WP_235294189.1">
    <property type="nucleotide sequence ID" value="NZ_BSOH01000021.1"/>
</dbReference>
<reference evidence="1" key="2">
    <citation type="submission" date="2023-01" db="EMBL/GenBank/DDBJ databases">
        <title>Draft genome sequence of Portibacter lacus strain NBRC 108769.</title>
        <authorList>
            <person name="Sun Q."/>
            <person name="Mori K."/>
        </authorList>
    </citation>
    <scope>NUCLEOTIDE SEQUENCE</scope>
    <source>
        <strain evidence="1">NBRC 108769</strain>
    </source>
</reference>
<organism evidence="1 2">
    <name type="scientific">Portibacter lacus</name>
    <dbReference type="NCBI Taxonomy" id="1099794"/>
    <lineage>
        <taxon>Bacteria</taxon>
        <taxon>Pseudomonadati</taxon>
        <taxon>Bacteroidota</taxon>
        <taxon>Saprospiria</taxon>
        <taxon>Saprospirales</taxon>
        <taxon>Haliscomenobacteraceae</taxon>
        <taxon>Portibacter</taxon>
    </lineage>
</organism>
<accession>A0AA37WFB8</accession>
<evidence type="ECO:0000313" key="2">
    <source>
        <dbReference type="Proteomes" id="UP001156666"/>
    </source>
</evidence>
<evidence type="ECO:0000313" key="1">
    <source>
        <dbReference type="EMBL" id="GLR18688.1"/>
    </source>
</evidence>